<dbReference type="FunFam" id="1.10.8.60:FF:000013">
    <property type="entry name" value="DNA polymerase III subunit gamma/tau"/>
    <property type="match status" value="1"/>
</dbReference>
<dbReference type="GO" id="GO:0046872">
    <property type="term" value="F:metal ion binding"/>
    <property type="evidence" value="ECO:0007669"/>
    <property type="project" value="UniProtKB-KW"/>
</dbReference>
<evidence type="ECO:0000256" key="3">
    <source>
        <dbReference type="ARBA" id="ARBA00022679"/>
    </source>
</evidence>
<dbReference type="GO" id="GO:0003677">
    <property type="term" value="F:DNA binding"/>
    <property type="evidence" value="ECO:0007669"/>
    <property type="project" value="InterPro"/>
</dbReference>
<protein>
    <recommendedName>
        <fullName evidence="2">DNA-directed DNA polymerase</fullName>
        <ecNumber evidence="2">2.7.7.7</ecNumber>
    </recommendedName>
</protein>
<keyword evidence="10" id="KW-0239">DNA-directed DNA polymerase</keyword>
<dbReference type="InterPro" id="IPR050238">
    <property type="entry name" value="DNA_Rep/Repair_Clamp_Loader"/>
</dbReference>
<dbReference type="Pfam" id="PF22608">
    <property type="entry name" value="DNAX_ATPase_lid"/>
    <property type="match status" value="1"/>
</dbReference>
<dbReference type="InterPro" id="IPR045085">
    <property type="entry name" value="HLD_clamp_pol_III_gamma_tau"/>
</dbReference>
<dbReference type="NCBIfam" id="TIGR02397">
    <property type="entry name" value="dnaX_nterm"/>
    <property type="match status" value="1"/>
</dbReference>
<dbReference type="NCBIfam" id="NF004046">
    <property type="entry name" value="PRK05563.1"/>
    <property type="match status" value="1"/>
</dbReference>
<comment type="catalytic activity">
    <reaction evidence="11">
        <text>DNA(n) + a 2'-deoxyribonucleoside 5'-triphosphate = DNA(n+1) + diphosphate</text>
        <dbReference type="Rhea" id="RHEA:22508"/>
        <dbReference type="Rhea" id="RHEA-COMP:17339"/>
        <dbReference type="Rhea" id="RHEA-COMP:17340"/>
        <dbReference type="ChEBI" id="CHEBI:33019"/>
        <dbReference type="ChEBI" id="CHEBI:61560"/>
        <dbReference type="ChEBI" id="CHEBI:173112"/>
        <dbReference type="EC" id="2.7.7.7"/>
    </reaction>
</comment>
<dbReference type="AlphaFoldDB" id="A0A1H2Y7G4"/>
<dbReference type="PANTHER" id="PTHR11669">
    <property type="entry name" value="REPLICATION FACTOR C / DNA POLYMERASE III GAMMA-TAU SUBUNIT"/>
    <property type="match status" value="1"/>
</dbReference>
<keyword evidence="3" id="KW-0808">Transferase</keyword>
<evidence type="ECO:0000256" key="5">
    <source>
        <dbReference type="ARBA" id="ARBA00022705"/>
    </source>
</evidence>
<dbReference type="EC" id="2.7.7.7" evidence="2"/>
<dbReference type="InterPro" id="IPR003593">
    <property type="entry name" value="AAA+_ATPase"/>
</dbReference>
<dbReference type="InterPro" id="IPR008921">
    <property type="entry name" value="DNA_pol3_clamp-load_cplx_C"/>
</dbReference>
<evidence type="ECO:0000256" key="11">
    <source>
        <dbReference type="ARBA" id="ARBA00049244"/>
    </source>
</evidence>
<accession>A0A1H2Y7G4</accession>
<proteinExistence type="inferred from homology"/>
<keyword evidence="6" id="KW-0479">Metal-binding</keyword>
<dbReference type="GO" id="GO:0006261">
    <property type="term" value="P:DNA-templated DNA replication"/>
    <property type="evidence" value="ECO:0007669"/>
    <property type="project" value="TreeGrafter"/>
</dbReference>
<gene>
    <name evidence="14" type="ORF">SAMN05216495_11066</name>
</gene>
<evidence type="ECO:0000313" key="14">
    <source>
        <dbReference type="EMBL" id="SDX00594.1"/>
    </source>
</evidence>
<dbReference type="InterPro" id="IPR001270">
    <property type="entry name" value="ClpA/B"/>
</dbReference>
<dbReference type="Gene3D" id="3.40.50.300">
    <property type="entry name" value="P-loop containing nucleotide triphosphate hydrolases"/>
    <property type="match status" value="1"/>
</dbReference>
<feature type="region of interest" description="Disordered" evidence="12">
    <location>
        <begin position="439"/>
        <end position="491"/>
    </location>
</feature>
<dbReference type="InterPro" id="IPR027417">
    <property type="entry name" value="P-loop_NTPase"/>
</dbReference>
<keyword evidence="7" id="KW-0547">Nucleotide-binding</keyword>
<evidence type="ECO:0000256" key="6">
    <source>
        <dbReference type="ARBA" id="ARBA00022723"/>
    </source>
</evidence>
<feature type="compositionally biased region" description="Pro residues" evidence="12">
    <location>
        <begin position="592"/>
        <end position="621"/>
    </location>
</feature>
<evidence type="ECO:0000256" key="4">
    <source>
        <dbReference type="ARBA" id="ARBA00022695"/>
    </source>
</evidence>
<dbReference type="RefSeq" id="WP_074706549.1">
    <property type="nucleotide sequence ID" value="NZ_FNOP01000010.1"/>
</dbReference>
<dbReference type="PRINTS" id="PR00300">
    <property type="entry name" value="CLPPROTEASEA"/>
</dbReference>
<dbReference type="GO" id="GO:0009360">
    <property type="term" value="C:DNA polymerase III complex"/>
    <property type="evidence" value="ECO:0007669"/>
    <property type="project" value="InterPro"/>
</dbReference>
<keyword evidence="9" id="KW-0067">ATP-binding</keyword>
<dbReference type="GO" id="GO:0005524">
    <property type="term" value="F:ATP binding"/>
    <property type="evidence" value="ECO:0007669"/>
    <property type="project" value="UniProtKB-KW"/>
</dbReference>
<evidence type="ECO:0000256" key="2">
    <source>
        <dbReference type="ARBA" id="ARBA00012417"/>
    </source>
</evidence>
<feature type="compositionally biased region" description="Low complexity" evidence="12">
    <location>
        <begin position="472"/>
        <end position="482"/>
    </location>
</feature>
<reference evidence="14 15" key="1">
    <citation type="submission" date="2016-10" db="EMBL/GenBank/DDBJ databases">
        <authorList>
            <person name="Varghese N."/>
            <person name="Submissions S."/>
        </authorList>
    </citation>
    <scope>NUCLEOTIDE SEQUENCE [LARGE SCALE GENOMIC DNA]</scope>
    <source>
        <strain evidence="14 15">WCC6</strain>
    </source>
</reference>
<evidence type="ECO:0000256" key="9">
    <source>
        <dbReference type="ARBA" id="ARBA00022840"/>
    </source>
</evidence>
<dbReference type="CDD" id="cd18137">
    <property type="entry name" value="HLD_clamp_pol_III_gamma_tau"/>
    <property type="match status" value="1"/>
</dbReference>
<name>A0A1H2Y7G4_ACIFE</name>
<dbReference type="GO" id="GO:0003887">
    <property type="term" value="F:DNA-directed DNA polymerase activity"/>
    <property type="evidence" value="ECO:0007669"/>
    <property type="project" value="UniProtKB-KW"/>
</dbReference>
<evidence type="ECO:0000256" key="12">
    <source>
        <dbReference type="SAM" id="MobiDB-lite"/>
    </source>
</evidence>
<feature type="compositionally biased region" description="Pro residues" evidence="12">
    <location>
        <begin position="449"/>
        <end position="468"/>
    </location>
</feature>
<keyword evidence="8" id="KW-0862">Zinc</keyword>
<evidence type="ECO:0000313" key="15">
    <source>
        <dbReference type="Proteomes" id="UP000182379"/>
    </source>
</evidence>
<evidence type="ECO:0000256" key="8">
    <source>
        <dbReference type="ARBA" id="ARBA00022833"/>
    </source>
</evidence>
<keyword evidence="5" id="KW-0235">DNA replication</keyword>
<dbReference type="SUPFAM" id="SSF52540">
    <property type="entry name" value="P-loop containing nucleoside triphosphate hydrolases"/>
    <property type="match status" value="1"/>
</dbReference>
<organism evidence="14 15">
    <name type="scientific">Acidaminococcus fermentans</name>
    <dbReference type="NCBI Taxonomy" id="905"/>
    <lineage>
        <taxon>Bacteria</taxon>
        <taxon>Bacillati</taxon>
        <taxon>Bacillota</taxon>
        <taxon>Negativicutes</taxon>
        <taxon>Acidaminococcales</taxon>
        <taxon>Acidaminococcaceae</taxon>
        <taxon>Acidaminococcus</taxon>
    </lineage>
</organism>
<dbReference type="EMBL" id="FNOP01000010">
    <property type="protein sequence ID" value="SDX00594.1"/>
    <property type="molecule type" value="Genomic_DNA"/>
</dbReference>
<comment type="caution">
    <text evidence="14">The sequence shown here is derived from an EMBL/GenBank/DDBJ whole genome shotgun (WGS) entry which is preliminary data.</text>
</comment>
<dbReference type="Gene3D" id="1.20.272.10">
    <property type="match status" value="1"/>
</dbReference>
<dbReference type="InterPro" id="IPR012763">
    <property type="entry name" value="DNA_pol_III_sug/sutau_N"/>
</dbReference>
<evidence type="ECO:0000256" key="10">
    <source>
        <dbReference type="ARBA" id="ARBA00022932"/>
    </source>
</evidence>
<dbReference type="Gene3D" id="1.10.8.60">
    <property type="match status" value="1"/>
</dbReference>
<evidence type="ECO:0000256" key="1">
    <source>
        <dbReference type="ARBA" id="ARBA00006360"/>
    </source>
</evidence>
<sequence length="671" mass="72854">MAYVALYRTWRPQDFDDLVGQAPIKKALTNALETGRISHAYLFAGPRGTGKTSTARILAKALNCEKGPTAHPCNQCSNCREITEGTCGDVVEIDAASNRGIDEIRKLREQVYFAPTSCRYKVYIIDEVHMITTDAFNALLKTLEEPPEHVVFILATTEPQKILNTILSRCQRFDFRRATVDEIAEHLEKVAKGSHIQAEPEALRLMAIQADGGLRDALSLLDQCSVMASPVTAETVRQVLGLVGREKLRELVTRIGQKNLSGALDALGQLLEQGKEMEQILAELLEYFRALLLYQADREYQEIYLTDTREALAETASLFTSSQIVASVERIHEAIRESKYSLRKKIVGELCLFDLCENRGNTEAALLARIDSLEQQVATLRQGTGTAPTFVTAVPAASAAVQAVSVSRPVPQGPVPAAPGPSAPPTGGTVRDAFARMAAAARQEISQEPPAPAPAEPAPVPAPAPLPEARPEAGPAAAPEGEPQFDGSGRAQAQQLWQLVLQGLKQRRKRTFLVYAEMARAADYQDQELLLGVSSAYGKEKMEEPAFRNLIQDILKGAVGQSIRLRVVQQEGEISLHRPQGKKTDAEAAPAPAAPEPVPQPDPLPEPPPPPEEEIPLPPEPPTEEDFPEPDPEVPPSVQSASPAPKPAARGELPEGVKKAMQVFGGEVYKE</sequence>
<feature type="compositionally biased region" description="Acidic residues" evidence="12">
    <location>
        <begin position="622"/>
        <end position="632"/>
    </location>
</feature>
<dbReference type="Proteomes" id="UP000182379">
    <property type="component" value="Unassembled WGS sequence"/>
</dbReference>
<keyword evidence="4" id="KW-0548">Nucleotidyltransferase</keyword>
<dbReference type="SMART" id="SM00382">
    <property type="entry name" value="AAA"/>
    <property type="match status" value="1"/>
</dbReference>
<dbReference type="SUPFAM" id="SSF48019">
    <property type="entry name" value="post-AAA+ oligomerization domain-like"/>
    <property type="match status" value="1"/>
</dbReference>
<feature type="region of interest" description="Disordered" evidence="12">
    <location>
        <begin position="574"/>
        <end position="657"/>
    </location>
</feature>
<dbReference type="Pfam" id="PF13177">
    <property type="entry name" value="DNA_pol3_delta2"/>
    <property type="match status" value="1"/>
</dbReference>
<dbReference type="PANTHER" id="PTHR11669:SF0">
    <property type="entry name" value="PROTEIN STICHEL-LIKE 2"/>
    <property type="match status" value="1"/>
</dbReference>
<dbReference type="Pfam" id="PF12169">
    <property type="entry name" value="DNA_pol3_gamma3"/>
    <property type="match status" value="1"/>
</dbReference>
<dbReference type="CDD" id="cd00009">
    <property type="entry name" value="AAA"/>
    <property type="match status" value="1"/>
</dbReference>
<comment type="similarity">
    <text evidence="1">Belongs to the DnaX/STICHEL family.</text>
</comment>
<evidence type="ECO:0000256" key="7">
    <source>
        <dbReference type="ARBA" id="ARBA00022741"/>
    </source>
</evidence>
<dbReference type="InterPro" id="IPR022754">
    <property type="entry name" value="DNA_pol_III_gamma-3"/>
</dbReference>
<feature type="domain" description="AAA+ ATPase" evidence="13">
    <location>
        <begin position="37"/>
        <end position="179"/>
    </location>
</feature>
<evidence type="ECO:0000259" key="13">
    <source>
        <dbReference type="SMART" id="SM00382"/>
    </source>
</evidence>
<dbReference type="FunFam" id="3.40.50.300:FF:000014">
    <property type="entry name" value="DNA polymerase III subunit gamma/tau"/>
    <property type="match status" value="1"/>
</dbReference>